<evidence type="ECO:0000256" key="1">
    <source>
        <dbReference type="SAM" id="MobiDB-lite"/>
    </source>
</evidence>
<evidence type="ECO:0000313" key="3">
    <source>
        <dbReference type="EMBL" id="EIJ80559.1"/>
    </source>
</evidence>
<sequence length="259" mass="29556">MKQTLSILFLIILLAGCSSTKNNEANTGNEIQTENNVNEKNDETKQQKNQEQTENKIDNDQEYQPNPQVPDDRSLQKVGQTYEDEKGESTLKAIKSVNKTYEVGPIELTVKEMKLIHLRPDYSMIDYFHVLTHKEEFDFVKVFVEIKNTSSEKVNFAPIELLKTNTGETFDWEKDIYLEELHGEIEGNSTKAGNLGFIINAAGGQADKDEHDKGTDGHKSEDVHGNEAKDIKWIEIKTSDVFDKNKKKISESQKIKIEF</sequence>
<keyword evidence="4" id="KW-1185">Reference proteome</keyword>
<dbReference type="eggNOG" id="ENOG502ZWT3">
    <property type="taxonomic scope" value="Bacteria"/>
</dbReference>
<accession>I3E238</accession>
<dbReference type="PROSITE" id="PS51257">
    <property type="entry name" value="PROKAR_LIPOPROTEIN"/>
    <property type="match status" value="1"/>
</dbReference>
<dbReference type="RefSeq" id="WP_003352026.1">
    <property type="nucleotide sequence ID" value="NZ_AFEU01000002.1"/>
</dbReference>
<organism evidence="3 4">
    <name type="scientific">Bacillus methanolicus PB1</name>
    <dbReference type="NCBI Taxonomy" id="997296"/>
    <lineage>
        <taxon>Bacteria</taxon>
        <taxon>Bacillati</taxon>
        <taxon>Bacillota</taxon>
        <taxon>Bacilli</taxon>
        <taxon>Bacillales</taxon>
        <taxon>Bacillaceae</taxon>
        <taxon>Bacillus</taxon>
    </lineage>
</organism>
<dbReference type="AlphaFoldDB" id="I3E238"/>
<evidence type="ECO:0000313" key="4">
    <source>
        <dbReference type="Proteomes" id="UP000010523"/>
    </source>
</evidence>
<reference evidence="3 4" key="1">
    <citation type="journal article" date="2012" name="Appl. Environ. Microbiol.">
        <title>Genome Sequence of Thermotolerant Bacillus methanolicus: Features and Regulation Related to Methylotrophy and Production of L-Lysine and L-Glutamate from Methanol.</title>
        <authorList>
            <person name="Heggeset T.M."/>
            <person name="Krog A."/>
            <person name="Balzer S."/>
            <person name="Wentzel A."/>
            <person name="Ellingsen T.E."/>
            <person name="Brautaset T."/>
        </authorList>
    </citation>
    <scope>NUCLEOTIDE SEQUENCE [LARGE SCALE GENOMIC DNA]</scope>
    <source>
        <strain evidence="3 4">PB1</strain>
    </source>
</reference>
<evidence type="ECO:0000256" key="2">
    <source>
        <dbReference type="SAM" id="SignalP"/>
    </source>
</evidence>
<feature type="signal peptide" evidence="2">
    <location>
        <begin position="1"/>
        <end position="20"/>
    </location>
</feature>
<name>I3E238_BACMT</name>
<feature type="compositionally biased region" description="Basic and acidic residues" evidence="1">
    <location>
        <begin position="37"/>
        <end position="59"/>
    </location>
</feature>
<gene>
    <name evidence="3" type="ORF">PB1_09367</name>
</gene>
<keyword evidence="2" id="KW-0732">Signal</keyword>
<dbReference type="PATRIC" id="fig|997296.3.peg.1989"/>
<keyword evidence="3" id="KW-0449">Lipoprotein</keyword>
<comment type="caution">
    <text evidence="3">The sequence shown here is derived from an EMBL/GenBank/DDBJ whole genome shotgun (WGS) entry which is preliminary data.</text>
</comment>
<feature type="compositionally biased region" description="Polar residues" evidence="1">
    <location>
        <begin position="21"/>
        <end position="36"/>
    </location>
</feature>
<feature type="region of interest" description="Disordered" evidence="1">
    <location>
        <begin position="206"/>
        <end position="226"/>
    </location>
</feature>
<dbReference type="EMBL" id="AFEU01000002">
    <property type="protein sequence ID" value="EIJ80559.1"/>
    <property type="molecule type" value="Genomic_DNA"/>
</dbReference>
<dbReference type="OrthoDB" id="2352213at2"/>
<dbReference type="Proteomes" id="UP000010523">
    <property type="component" value="Unassembled WGS sequence"/>
</dbReference>
<feature type="chain" id="PRO_5039382580" evidence="2">
    <location>
        <begin position="21"/>
        <end position="259"/>
    </location>
</feature>
<proteinExistence type="predicted"/>
<protein>
    <submittedName>
        <fullName evidence="3">Putative lipoprotein</fullName>
    </submittedName>
</protein>
<feature type="region of interest" description="Disordered" evidence="1">
    <location>
        <begin position="21"/>
        <end position="75"/>
    </location>
</feature>